<proteinExistence type="predicted"/>
<dbReference type="InterPro" id="IPR051262">
    <property type="entry name" value="SMP-30/CGR1_Lactonase"/>
</dbReference>
<reference evidence="2" key="1">
    <citation type="journal article" date="2009" name="Appl. Environ. Microbiol.">
        <title>Characterization of denitrification gene clusters of soil bacteria via a metagenomic approach.</title>
        <authorList>
            <person name="Demaneche S."/>
            <person name="Philippot L."/>
            <person name="David M.M."/>
            <person name="Navarro E."/>
            <person name="Vogel T.M."/>
            <person name="Simonet P."/>
        </authorList>
    </citation>
    <scope>NUCLEOTIDE SEQUENCE</scope>
</reference>
<name>B8R948_9BACT</name>
<dbReference type="Gene3D" id="2.120.10.30">
    <property type="entry name" value="TolB, C-terminal domain"/>
    <property type="match status" value="1"/>
</dbReference>
<dbReference type="SUPFAM" id="SSF63829">
    <property type="entry name" value="Calcium-dependent phosphotriesterase"/>
    <property type="match status" value="1"/>
</dbReference>
<evidence type="ECO:0000259" key="1">
    <source>
        <dbReference type="Pfam" id="PF08450"/>
    </source>
</evidence>
<dbReference type="PANTHER" id="PTHR47572">
    <property type="entry name" value="LIPOPROTEIN-RELATED"/>
    <property type="match status" value="1"/>
</dbReference>
<dbReference type="PANTHER" id="PTHR47572:SF5">
    <property type="entry name" value="BLR2277 PROTEIN"/>
    <property type="match status" value="1"/>
</dbReference>
<evidence type="ECO:0000313" key="2">
    <source>
        <dbReference type="EMBL" id="ACF98204.1"/>
    </source>
</evidence>
<dbReference type="EMBL" id="EU910858">
    <property type="protein sequence ID" value="ACF98204.1"/>
    <property type="molecule type" value="Genomic_DNA"/>
</dbReference>
<dbReference type="AlphaFoldDB" id="B8R948"/>
<dbReference type="Pfam" id="PF08450">
    <property type="entry name" value="SGL"/>
    <property type="match status" value="1"/>
</dbReference>
<dbReference type="InterPro" id="IPR013658">
    <property type="entry name" value="SGL"/>
</dbReference>
<dbReference type="InterPro" id="IPR011042">
    <property type="entry name" value="6-blade_b-propeller_TolB-like"/>
</dbReference>
<organism evidence="2">
    <name type="scientific">uncultured bacterium 1114</name>
    <dbReference type="NCBI Taxonomy" id="548901"/>
    <lineage>
        <taxon>Bacteria</taxon>
        <taxon>environmental samples</taxon>
    </lineage>
</organism>
<accession>B8R948</accession>
<protein>
    <submittedName>
        <fullName evidence="2">Putative gluconolactonase</fullName>
    </submittedName>
</protein>
<feature type="domain" description="SMP-30/Gluconolactonase/LRE-like region" evidence="1">
    <location>
        <begin position="43"/>
        <end position="283"/>
    </location>
</feature>
<sequence length="297" mass="32415">MIAPAEIDAKPFARLPEALHYRGEPNVWVKTTRPGMRLHSFLEGPCFDPQGDLWLVDVPYGRIFRIRPDGDWSLAVAYDGEPHALARLDDGRFAVADYRRGLLAIDLATGEREVLCDRINSEAFRGLGDMTRAPNGDLWFTDPGRSSLSDPTGRLFRLRRGADQPELVLDCIPYPNGVALSPDGKLVYLSVTRANAVWRLMADAPDPVYPMVGTYIQLSGGLGPDGLSIDARGRLAVAHGQAGRAFLFDTIGDPICRIRTPGGMWTTAVAFAPDGQSLFIVEAQTGTVYRANLSAFG</sequence>